<keyword evidence="1" id="KW-0472">Membrane</keyword>
<protein>
    <submittedName>
        <fullName evidence="2">Uncharacterized protein</fullName>
    </submittedName>
</protein>
<accession>A0AB35K723</accession>
<organism evidence="2 3">
    <name type="scientific">Lactococcus lactis</name>
    <dbReference type="NCBI Taxonomy" id="1358"/>
    <lineage>
        <taxon>Bacteria</taxon>
        <taxon>Bacillati</taxon>
        <taxon>Bacillota</taxon>
        <taxon>Bacilli</taxon>
        <taxon>Lactobacillales</taxon>
        <taxon>Streptococcaceae</taxon>
        <taxon>Lactococcus</taxon>
    </lineage>
</organism>
<feature type="transmembrane region" description="Helical" evidence="1">
    <location>
        <begin position="38"/>
        <end position="58"/>
    </location>
</feature>
<reference evidence="2" key="1">
    <citation type="submission" date="2022-10" db="EMBL/GenBank/DDBJ databases">
        <authorList>
            <person name="Turner M.S."/>
            <person name="Huang W."/>
        </authorList>
    </citation>
    <scope>NUCLEOTIDE SEQUENCE</scope>
    <source>
        <strain evidence="2">593</strain>
    </source>
</reference>
<dbReference type="AlphaFoldDB" id="A0AB35K723"/>
<dbReference type="EMBL" id="JAOWLO010000001">
    <property type="protein sequence ID" value="MDG5047834.1"/>
    <property type="molecule type" value="Genomic_DNA"/>
</dbReference>
<evidence type="ECO:0000313" key="2">
    <source>
        <dbReference type="EMBL" id="MDG5047834.1"/>
    </source>
</evidence>
<dbReference type="RefSeq" id="WP_278199737.1">
    <property type="nucleotide sequence ID" value="NZ_JAOWLO010000001.1"/>
</dbReference>
<feature type="transmembrane region" description="Helical" evidence="1">
    <location>
        <begin position="12"/>
        <end position="32"/>
    </location>
</feature>
<evidence type="ECO:0000313" key="3">
    <source>
        <dbReference type="Proteomes" id="UP001152820"/>
    </source>
</evidence>
<evidence type="ECO:0000256" key="1">
    <source>
        <dbReference type="SAM" id="Phobius"/>
    </source>
</evidence>
<gene>
    <name evidence="2" type="ORF">OGZ38_01565</name>
</gene>
<dbReference type="Proteomes" id="UP001152820">
    <property type="component" value="Unassembled WGS sequence"/>
</dbReference>
<sequence length="64" mass="7326">MKEVYDENNNKKRFVAIALVRTILFLGGAILINNSEKWSIGYILGFVIALFVLVSTFFDKSLRK</sequence>
<name>A0AB35K723_9LACT</name>
<keyword evidence="1" id="KW-1133">Transmembrane helix</keyword>
<proteinExistence type="predicted"/>
<comment type="caution">
    <text evidence="2">The sequence shown here is derived from an EMBL/GenBank/DDBJ whole genome shotgun (WGS) entry which is preliminary data.</text>
</comment>
<reference evidence="2" key="2">
    <citation type="journal article" date="2023" name="Food Microbiol.">
        <title>Evaluation of the fermentation potential of lactic acid bacteria isolated from herbs, fruits and vegetables as starter cultures in nut-based milk alternatives.</title>
        <authorList>
            <person name="Huang W."/>
            <person name="Dong A."/>
            <person name="Pham H.T."/>
            <person name="Zhou C."/>
            <person name="Huo Z."/>
            <person name="Watjen A.P."/>
            <person name="Prakash S."/>
            <person name="Bang-Berthelsen C.H."/>
            <person name="Turner M.S."/>
        </authorList>
    </citation>
    <scope>NUCLEOTIDE SEQUENCE</scope>
    <source>
        <strain evidence="2">593</strain>
    </source>
</reference>
<keyword evidence="1" id="KW-0812">Transmembrane</keyword>